<name>A0A923HFK4_9BURK</name>
<dbReference type="AlphaFoldDB" id="A0A923HFK4"/>
<evidence type="ECO:0000313" key="1">
    <source>
        <dbReference type="EMBL" id="MBC3863116.1"/>
    </source>
</evidence>
<sequence>MQRILIIKQLFFAKATSGFSMSDMQPEDIVTFNSSNKKRDVIATTEIEIYPCKTEHLRSPLTTKTWQQSTENSSTLKVIFDNLVMRDTPDHHGYALLELPYNTVVKEGAEEPQFTDNISWTNVVSDSIKGWVLAEGVVTYTPQTRFNTIAAFKTNEKADEAKQKFKPPEKPLNTLKKSRSISSQATTEAADAMSSCSLYRVMLNDLAMRSAPEINAQLLKKLQLGQLVAGLPQTVRGSWIAVHVDGHMGWVNHQWIQAISIN</sequence>
<dbReference type="Proteomes" id="UP000634011">
    <property type="component" value="Unassembled WGS sequence"/>
</dbReference>
<proteinExistence type="predicted"/>
<dbReference type="RefSeq" id="WP_186913059.1">
    <property type="nucleotide sequence ID" value="NZ_JACOFV010000012.1"/>
</dbReference>
<evidence type="ECO:0000313" key="2">
    <source>
        <dbReference type="Proteomes" id="UP000634011"/>
    </source>
</evidence>
<keyword evidence="2" id="KW-1185">Reference proteome</keyword>
<evidence type="ECO:0008006" key="3">
    <source>
        <dbReference type="Google" id="ProtNLM"/>
    </source>
</evidence>
<dbReference type="Gene3D" id="2.30.30.40">
    <property type="entry name" value="SH3 Domains"/>
    <property type="match status" value="1"/>
</dbReference>
<reference evidence="1" key="1">
    <citation type="submission" date="2020-08" db="EMBL/GenBank/DDBJ databases">
        <title>Novel species isolated from subtropical streams in China.</title>
        <authorList>
            <person name="Lu H."/>
        </authorList>
    </citation>
    <scope>NUCLEOTIDE SEQUENCE</scope>
    <source>
        <strain evidence="1">KACC 12607</strain>
    </source>
</reference>
<organism evidence="1 2">
    <name type="scientific">Undibacterium jejuense</name>
    <dbReference type="NCBI Taxonomy" id="1344949"/>
    <lineage>
        <taxon>Bacteria</taxon>
        <taxon>Pseudomonadati</taxon>
        <taxon>Pseudomonadota</taxon>
        <taxon>Betaproteobacteria</taxon>
        <taxon>Burkholderiales</taxon>
        <taxon>Oxalobacteraceae</taxon>
        <taxon>Undibacterium</taxon>
    </lineage>
</organism>
<accession>A0A923HFK4</accession>
<protein>
    <recommendedName>
        <fullName evidence="3">SH3b domain-containing protein</fullName>
    </recommendedName>
</protein>
<gene>
    <name evidence="1" type="ORF">H8K32_13480</name>
</gene>
<comment type="caution">
    <text evidence="1">The sequence shown here is derived from an EMBL/GenBank/DDBJ whole genome shotgun (WGS) entry which is preliminary data.</text>
</comment>
<dbReference type="EMBL" id="JACOFV010000012">
    <property type="protein sequence ID" value="MBC3863116.1"/>
    <property type="molecule type" value="Genomic_DNA"/>
</dbReference>